<dbReference type="AlphaFoldDB" id="A0A443RUG4"/>
<dbReference type="EC" id="2.5.1.87" evidence="2"/>
<dbReference type="PANTHER" id="PTHR10291:SF43">
    <property type="entry name" value="DEHYDRODOLICHYL DIPHOSPHATE SYNTHASE COMPLEX SUBUNIT DHDDS"/>
    <property type="match status" value="1"/>
</dbReference>
<dbReference type="GO" id="GO:0045547">
    <property type="term" value="F:ditrans,polycis-polyprenyl diphosphate synthase [(2E,6E)-farnesyl diphosphate specific] activity"/>
    <property type="evidence" value="ECO:0007669"/>
    <property type="project" value="UniProtKB-EC"/>
</dbReference>
<evidence type="ECO:0000256" key="3">
    <source>
        <dbReference type="ARBA" id="ARBA00022679"/>
    </source>
</evidence>
<dbReference type="Proteomes" id="UP000288716">
    <property type="component" value="Unassembled WGS sequence"/>
</dbReference>
<accession>A0A443RUG4</accession>
<organism evidence="5 6">
    <name type="scientific">Leptotrombidium deliense</name>
    <dbReference type="NCBI Taxonomy" id="299467"/>
    <lineage>
        <taxon>Eukaryota</taxon>
        <taxon>Metazoa</taxon>
        <taxon>Ecdysozoa</taxon>
        <taxon>Arthropoda</taxon>
        <taxon>Chelicerata</taxon>
        <taxon>Arachnida</taxon>
        <taxon>Acari</taxon>
        <taxon>Acariformes</taxon>
        <taxon>Trombidiformes</taxon>
        <taxon>Prostigmata</taxon>
        <taxon>Anystina</taxon>
        <taxon>Parasitengona</taxon>
        <taxon>Trombiculoidea</taxon>
        <taxon>Trombiculidae</taxon>
        <taxon>Leptotrombidium</taxon>
    </lineage>
</organism>
<name>A0A443RUG4_9ACAR</name>
<evidence type="ECO:0000256" key="2">
    <source>
        <dbReference type="ARBA" id="ARBA00012596"/>
    </source>
</evidence>
<reference evidence="5 6" key="1">
    <citation type="journal article" date="2018" name="Gigascience">
        <title>Genomes of trombidid mites reveal novel predicted allergens and laterally-transferred genes associated with secondary metabolism.</title>
        <authorList>
            <person name="Dong X."/>
            <person name="Chaisiri K."/>
            <person name="Xia D."/>
            <person name="Armstrong S.D."/>
            <person name="Fang Y."/>
            <person name="Donnelly M.J."/>
            <person name="Kadowaki T."/>
            <person name="McGarry J.W."/>
            <person name="Darby A.C."/>
            <person name="Makepeace B.L."/>
        </authorList>
    </citation>
    <scope>NUCLEOTIDE SEQUENCE [LARGE SCALE GENOMIC DNA]</scope>
    <source>
        <strain evidence="5">UoL-UT</strain>
    </source>
</reference>
<evidence type="ECO:0000313" key="6">
    <source>
        <dbReference type="Proteomes" id="UP000288716"/>
    </source>
</evidence>
<dbReference type="EMBL" id="NCKV01031766">
    <property type="protein sequence ID" value="RWS18976.1"/>
    <property type="molecule type" value="Genomic_DNA"/>
</dbReference>
<keyword evidence="6" id="KW-1185">Reference proteome</keyword>
<protein>
    <recommendedName>
        <fullName evidence="2">ditrans,polycis-polyprenyl diphosphate synthase [(2E,6E)-farnesyldiphosphate specific]</fullName>
        <ecNumber evidence="2">2.5.1.87</ecNumber>
    </recommendedName>
</protein>
<dbReference type="InterPro" id="IPR001441">
    <property type="entry name" value="UPP_synth-like"/>
</dbReference>
<dbReference type="GO" id="GO:0005783">
    <property type="term" value="C:endoplasmic reticulum"/>
    <property type="evidence" value="ECO:0007669"/>
    <property type="project" value="TreeGrafter"/>
</dbReference>
<comment type="similarity">
    <text evidence="1">Belongs to the UPP synthase family.</text>
</comment>
<keyword evidence="3" id="KW-0808">Transferase</keyword>
<dbReference type="VEuPathDB" id="VectorBase:LDEU013064"/>
<dbReference type="Pfam" id="PF01255">
    <property type="entry name" value="Prenyltransf"/>
    <property type="match status" value="1"/>
</dbReference>
<dbReference type="STRING" id="299467.A0A443RUG4"/>
<comment type="catalytic activity">
    <reaction evidence="4">
        <text>n isopentenyl diphosphate + (2E,6E)-farnesyl diphosphate = a di-trans,poly-cis-polyprenyl diphosphate + n diphosphate</text>
        <dbReference type="Rhea" id="RHEA:53008"/>
        <dbReference type="Rhea" id="RHEA-COMP:19494"/>
        <dbReference type="ChEBI" id="CHEBI:33019"/>
        <dbReference type="ChEBI" id="CHEBI:128769"/>
        <dbReference type="ChEBI" id="CHEBI:136960"/>
        <dbReference type="ChEBI" id="CHEBI:175763"/>
        <dbReference type="EC" id="2.5.1.87"/>
    </reaction>
</comment>
<evidence type="ECO:0000256" key="4">
    <source>
        <dbReference type="ARBA" id="ARBA00047353"/>
    </source>
</evidence>
<sequence>MFDFRRNRFFRKEVKPNILQRFVIQMVSTRVPKHISIIMDGNRRWANNQNRTPTSGHDAGCGKLIECFNWMMFMRIKEVTYYCFSVENFKRKQHEVDGLMEIFIQLFDLMLDEM</sequence>
<dbReference type="InterPro" id="IPR036424">
    <property type="entry name" value="UPP_synth-like_sf"/>
</dbReference>
<dbReference type="PANTHER" id="PTHR10291">
    <property type="entry name" value="DEHYDRODOLICHYL DIPHOSPHATE SYNTHASE FAMILY MEMBER"/>
    <property type="match status" value="1"/>
</dbReference>
<dbReference type="OrthoDB" id="4173905at2759"/>
<proteinExistence type="inferred from homology"/>
<evidence type="ECO:0000256" key="1">
    <source>
        <dbReference type="ARBA" id="ARBA00005432"/>
    </source>
</evidence>
<dbReference type="SUPFAM" id="SSF64005">
    <property type="entry name" value="Undecaprenyl diphosphate synthase"/>
    <property type="match status" value="1"/>
</dbReference>
<comment type="caution">
    <text evidence="5">The sequence shown here is derived from an EMBL/GenBank/DDBJ whole genome shotgun (WGS) entry which is preliminary data.</text>
</comment>
<gene>
    <name evidence="5" type="ORF">B4U80_04856</name>
</gene>
<dbReference type="GO" id="GO:0016094">
    <property type="term" value="P:polyprenol biosynthetic process"/>
    <property type="evidence" value="ECO:0007669"/>
    <property type="project" value="TreeGrafter"/>
</dbReference>
<evidence type="ECO:0000313" key="5">
    <source>
        <dbReference type="EMBL" id="RWS18976.1"/>
    </source>
</evidence>
<dbReference type="Gene3D" id="3.40.1180.10">
    <property type="entry name" value="Decaprenyl diphosphate synthase-like"/>
    <property type="match status" value="1"/>
</dbReference>